<evidence type="ECO:0000313" key="3">
    <source>
        <dbReference type="Proteomes" id="UP000070501"/>
    </source>
</evidence>
<reference evidence="3" key="1">
    <citation type="submission" date="2016-02" db="EMBL/GenBank/DDBJ databases">
        <title>Draft genome sequence of Microdochium bolleyi, a fungal endophyte of beachgrass.</title>
        <authorList>
            <consortium name="DOE Joint Genome Institute"/>
            <person name="David A.S."/>
            <person name="May G."/>
            <person name="Haridas S."/>
            <person name="Lim J."/>
            <person name="Wang M."/>
            <person name="Labutti K."/>
            <person name="Lipzen A."/>
            <person name="Barry K."/>
            <person name="Grigoriev I.V."/>
        </authorList>
    </citation>
    <scope>NUCLEOTIDE SEQUENCE [LARGE SCALE GENOMIC DNA]</scope>
    <source>
        <strain evidence="3">J235TASD1</strain>
    </source>
</reference>
<accession>A0A136J6B0</accession>
<evidence type="ECO:0000259" key="1">
    <source>
        <dbReference type="Pfam" id="PF22942"/>
    </source>
</evidence>
<dbReference type="STRING" id="196109.A0A136J6B0"/>
<keyword evidence="3" id="KW-1185">Reference proteome</keyword>
<proteinExistence type="predicted"/>
<protein>
    <recommendedName>
        <fullName evidence="1">DUF7025 domain-containing protein</fullName>
    </recommendedName>
</protein>
<gene>
    <name evidence="2" type="ORF">Micbo1qcDRAFT_193979</name>
</gene>
<sequence length="275" mass="31233">MDFERYLQLRSKLETSKDSSSKSSDIKYAFVQVLEKEKKDGGTPLVIQKSSGTSGRDTSEPYGQYAIVERDRINAKGEIEGTDLEIQSEILQDALCAIIGQHSQVGTRADPIVFKKPYYALFHCRHELKRMEEGKSNTPDQKQHLKWLNEFIATNLKPLEKVQTGLVEKGLVDFKHIPIIFEVGSVVVGHIAGDGENIRATSKPHKTKQPECFVFYRIADEAKDEKTGTKYLEIELIRWGFNGYLFGLTKERARINAFAGARKITDLEFKVKLMM</sequence>
<organism evidence="2 3">
    <name type="scientific">Microdochium bolleyi</name>
    <dbReference type="NCBI Taxonomy" id="196109"/>
    <lineage>
        <taxon>Eukaryota</taxon>
        <taxon>Fungi</taxon>
        <taxon>Dikarya</taxon>
        <taxon>Ascomycota</taxon>
        <taxon>Pezizomycotina</taxon>
        <taxon>Sordariomycetes</taxon>
        <taxon>Xylariomycetidae</taxon>
        <taxon>Xylariales</taxon>
        <taxon>Microdochiaceae</taxon>
        <taxon>Microdochium</taxon>
    </lineage>
</organism>
<name>A0A136J6B0_9PEZI</name>
<dbReference type="AlphaFoldDB" id="A0A136J6B0"/>
<dbReference type="PANTHER" id="PTHR46411:SF2">
    <property type="entry name" value="AAA+ ATPASE DOMAIN-CONTAINING PROTEIN"/>
    <property type="match status" value="1"/>
</dbReference>
<dbReference type="EMBL" id="KQ964248">
    <property type="protein sequence ID" value="KXJ92546.1"/>
    <property type="molecule type" value="Genomic_DNA"/>
</dbReference>
<feature type="domain" description="DUF7025" evidence="1">
    <location>
        <begin position="166"/>
        <end position="269"/>
    </location>
</feature>
<dbReference type="Proteomes" id="UP000070501">
    <property type="component" value="Unassembled WGS sequence"/>
</dbReference>
<dbReference type="OrthoDB" id="10042665at2759"/>
<dbReference type="PANTHER" id="PTHR46411">
    <property type="entry name" value="FAMILY ATPASE, PUTATIVE-RELATED"/>
    <property type="match status" value="1"/>
</dbReference>
<dbReference type="InterPro" id="IPR054289">
    <property type="entry name" value="DUF7025"/>
</dbReference>
<dbReference type="InParanoid" id="A0A136J6B0"/>
<evidence type="ECO:0000313" key="2">
    <source>
        <dbReference type="EMBL" id="KXJ92546.1"/>
    </source>
</evidence>
<dbReference type="Pfam" id="PF22942">
    <property type="entry name" value="DUF7025"/>
    <property type="match status" value="1"/>
</dbReference>